<evidence type="ECO:0000313" key="2">
    <source>
        <dbReference type="Proteomes" id="UP000019804"/>
    </source>
</evidence>
<dbReference type="EMBL" id="KK088427">
    <property type="protein sequence ID" value="EYE94160.1"/>
    <property type="molecule type" value="Genomic_DNA"/>
</dbReference>
<reference evidence="2" key="1">
    <citation type="journal article" date="2014" name="Nat. Commun.">
        <title>Genomic adaptations of the halophilic Dead Sea filamentous fungus Eurotium rubrum.</title>
        <authorList>
            <person name="Kis-Papo T."/>
            <person name="Weig A.R."/>
            <person name="Riley R."/>
            <person name="Persoh D."/>
            <person name="Salamov A."/>
            <person name="Sun H."/>
            <person name="Lipzen A."/>
            <person name="Wasser S.P."/>
            <person name="Rambold G."/>
            <person name="Grigoriev I.V."/>
            <person name="Nevo E."/>
        </authorList>
    </citation>
    <scope>NUCLEOTIDE SEQUENCE [LARGE SCALE GENOMIC DNA]</scope>
    <source>
        <strain evidence="2">CBS 135680</strain>
    </source>
</reference>
<dbReference type="GeneID" id="63697282"/>
<dbReference type="HOGENOM" id="CLU_2621610_0_0_1"/>
<protein>
    <submittedName>
        <fullName evidence="1">Uncharacterized protein</fullName>
    </submittedName>
</protein>
<keyword evidence="2" id="KW-1185">Reference proteome</keyword>
<dbReference type="Proteomes" id="UP000019804">
    <property type="component" value="Unassembled WGS sequence"/>
</dbReference>
<dbReference type="AlphaFoldDB" id="A0A017SD60"/>
<organism evidence="1 2">
    <name type="scientific">Aspergillus ruber (strain CBS 135680)</name>
    <dbReference type="NCBI Taxonomy" id="1388766"/>
    <lineage>
        <taxon>Eukaryota</taxon>
        <taxon>Fungi</taxon>
        <taxon>Dikarya</taxon>
        <taxon>Ascomycota</taxon>
        <taxon>Pezizomycotina</taxon>
        <taxon>Eurotiomycetes</taxon>
        <taxon>Eurotiomycetidae</taxon>
        <taxon>Eurotiales</taxon>
        <taxon>Aspergillaceae</taxon>
        <taxon>Aspergillus</taxon>
        <taxon>Aspergillus subgen. Aspergillus</taxon>
    </lineage>
</organism>
<proteinExistence type="predicted"/>
<gene>
    <name evidence="1" type="ORF">EURHEDRAFT_413383</name>
</gene>
<evidence type="ECO:0000313" key="1">
    <source>
        <dbReference type="EMBL" id="EYE94160.1"/>
    </source>
</evidence>
<dbReference type="RefSeq" id="XP_040637848.1">
    <property type="nucleotide sequence ID" value="XM_040782158.1"/>
</dbReference>
<name>A0A017SD60_ASPRC</name>
<accession>A0A017SD60</accession>
<sequence>MSRRVLRFPECIYISMSIVDFIARVSQPGFPCIVPRVLVSCILRQDTYPKCLPSIHMLNDNPGPLYITSKVSRPLQAP</sequence>